<dbReference type="RefSeq" id="WP_095606514.1">
    <property type="nucleotide sequence ID" value="NZ_NSKE01000006.1"/>
</dbReference>
<protein>
    <recommendedName>
        <fullName evidence="4">TraB/GumN family protein</fullName>
    </recommendedName>
</protein>
<dbReference type="AlphaFoldDB" id="A0A2A2G956"/>
<evidence type="ECO:0000313" key="2">
    <source>
        <dbReference type="EMBL" id="PAU93838.1"/>
    </source>
</evidence>
<evidence type="ECO:0000313" key="3">
    <source>
        <dbReference type="Proteomes" id="UP000218831"/>
    </source>
</evidence>
<dbReference type="Pfam" id="PF18950">
    <property type="entry name" value="DUF5694"/>
    <property type="match status" value="1"/>
</dbReference>
<accession>A0A2A2G956</accession>
<dbReference type="OrthoDB" id="7055505at2"/>
<organism evidence="2 3">
    <name type="scientific">Fodinibius salipaludis</name>
    <dbReference type="NCBI Taxonomy" id="2032627"/>
    <lineage>
        <taxon>Bacteria</taxon>
        <taxon>Pseudomonadati</taxon>
        <taxon>Balneolota</taxon>
        <taxon>Balneolia</taxon>
        <taxon>Balneolales</taxon>
        <taxon>Balneolaceae</taxon>
        <taxon>Fodinibius</taxon>
    </lineage>
</organism>
<reference evidence="2 3" key="1">
    <citation type="submission" date="2017-08" db="EMBL/GenBank/DDBJ databases">
        <title>Aliifodinibius alkalisoli sp. nov., isolated from saline alkaline soil.</title>
        <authorList>
            <person name="Liu D."/>
            <person name="Zhang G."/>
        </authorList>
    </citation>
    <scope>NUCLEOTIDE SEQUENCE [LARGE SCALE GENOMIC DNA]</scope>
    <source>
        <strain evidence="2 3">WN023</strain>
    </source>
</reference>
<feature type="signal peptide" evidence="1">
    <location>
        <begin position="1"/>
        <end position="21"/>
    </location>
</feature>
<feature type="chain" id="PRO_5013013931" description="TraB/GumN family protein" evidence="1">
    <location>
        <begin position="22"/>
        <end position="363"/>
    </location>
</feature>
<keyword evidence="1" id="KW-0732">Signal</keyword>
<evidence type="ECO:0008006" key="4">
    <source>
        <dbReference type="Google" id="ProtNLM"/>
    </source>
</evidence>
<name>A0A2A2G956_9BACT</name>
<dbReference type="Proteomes" id="UP000218831">
    <property type="component" value="Unassembled WGS sequence"/>
</dbReference>
<sequence length="363" mass="41019">MRFLLILFSIFSLAFSNSVVGQPSEESSATGDNIDKTKVLVLATHHISHYEDVFSPTLVDSLVNVLEDYSPTLIGVEVLPGAQIAEMERRGGPYDSWLISFAKEQLKYGSAAQEALDISWRKANMTADSLLGKAQRTQEITDSTRLELINHLLASYRLHTAALQWSYLSEETQSNQSVISESAVKGLTETLNAADETASISLRLAHLLNLQRVYPIDDHLEKDSYYSKNDTQLDKELDDSTVQALRNAPYLVKQGNLLEQGVEDSTWFPLYQYMNSPAFIDRDKERQWRNIFLETSNKTLRSRLALWEERNLRHAAHIRSATARKPGGRVLITIGASHKSFLDSYLKEMMGIEVIHLSDLIKE</sequence>
<gene>
    <name evidence="2" type="ORF">CK503_09190</name>
</gene>
<proteinExistence type="predicted"/>
<dbReference type="EMBL" id="NSKE01000006">
    <property type="protein sequence ID" value="PAU93838.1"/>
    <property type="molecule type" value="Genomic_DNA"/>
</dbReference>
<keyword evidence="3" id="KW-1185">Reference proteome</keyword>
<evidence type="ECO:0000256" key="1">
    <source>
        <dbReference type="SAM" id="SignalP"/>
    </source>
</evidence>
<dbReference type="InterPro" id="IPR043749">
    <property type="entry name" value="DUF5694"/>
</dbReference>
<comment type="caution">
    <text evidence="2">The sequence shown here is derived from an EMBL/GenBank/DDBJ whole genome shotgun (WGS) entry which is preliminary data.</text>
</comment>